<dbReference type="KEGG" id="dmt:DESME_14940"/>
<protein>
    <recommendedName>
        <fullName evidence="3 8">6-carboxy-5,6,7,8-tetrahydropterin synthase</fullName>
        <ecNumber evidence="8">4.-.-.-</ecNumber>
    </recommendedName>
</protein>
<name>W0EBG6_9FIRM</name>
<evidence type="ECO:0000256" key="2">
    <source>
        <dbReference type="ARBA" id="ARBA00008900"/>
    </source>
</evidence>
<dbReference type="AlphaFoldDB" id="W0EBG6"/>
<evidence type="ECO:0000313" key="11">
    <source>
        <dbReference type="EMBL" id="AHF08180.1"/>
    </source>
</evidence>
<dbReference type="EC" id="4.-.-.-" evidence="8"/>
<dbReference type="UniPathway" id="UPA00391"/>
<dbReference type="OrthoDB" id="9804698at2"/>
<feature type="binding site" evidence="10">
    <location>
        <position position="26"/>
    </location>
    <ligand>
        <name>Zn(2+)</name>
        <dbReference type="ChEBI" id="CHEBI:29105"/>
    </ligand>
</feature>
<dbReference type="Proteomes" id="UP000010847">
    <property type="component" value="Chromosome"/>
</dbReference>
<dbReference type="Pfam" id="PF01242">
    <property type="entry name" value="PTPS"/>
    <property type="match status" value="1"/>
</dbReference>
<dbReference type="PANTHER" id="PTHR12589">
    <property type="entry name" value="PYRUVOYL TETRAHYDROBIOPTERIN SYNTHASE"/>
    <property type="match status" value="1"/>
</dbReference>
<sequence length="126" mass="14326">MKITKSFTFDAAHFLPNHKGKCSSMHGHTYRLEVTVLRENGKLIERGSDEGMVIDFSDLKAIVKAEIIDKVDHKLLNEVFPFRTTAENMAAHIFSVLTDKFQPLGVKVEKIKLYETPDSYAEVERA</sequence>
<comment type="similarity">
    <text evidence="2 8">Belongs to the PTPS family. QueD subfamily.</text>
</comment>
<evidence type="ECO:0000256" key="8">
    <source>
        <dbReference type="PIRNR" id="PIRNR006113"/>
    </source>
</evidence>
<feature type="binding site" evidence="10">
    <location>
        <position position="28"/>
    </location>
    <ligand>
        <name>Zn(2+)</name>
        <dbReference type="ChEBI" id="CHEBI:29105"/>
    </ligand>
</feature>
<gene>
    <name evidence="11" type="ORF">DESME_14940</name>
</gene>
<feature type="active site" description="Proton acceptor" evidence="9">
    <location>
        <position position="22"/>
    </location>
</feature>
<comment type="catalytic activity">
    <reaction evidence="7 8">
        <text>7,8-dihydroneopterin 3'-triphosphate + H2O = 6-carboxy-5,6,7,8-tetrahydropterin + triphosphate + acetaldehyde + 2 H(+)</text>
        <dbReference type="Rhea" id="RHEA:27966"/>
        <dbReference type="ChEBI" id="CHEBI:15343"/>
        <dbReference type="ChEBI" id="CHEBI:15377"/>
        <dbReference type="ChEBI" id="CHEBI:15378"/>
        <dbReference type="ChEBI" id="CHEBI:18036"/>
        <dbReference type="ChEBI" id="CHEBI:58462"/>
        <dbReference type="ChEBI" id="CHEBI:61032"/>
        <dbReference type="EC" id="4.1.2.50"/>
    </reaction>
</comment>
<dbReference type="GO" id="GO:0046872">
    <property type="term" value="F:metal ion binding"/>
    <property type="evidence" value="ECO:0007669"/>
    <property type="project" value="UniProtKB-KW"/>
</dbReference>
<evidence type="ECO:0000256" key="4">
    <source>
        <dbReference type="ARBA" id="ARBA00022723"/>
    </source>
</evidence>
<comment type="cofactor">
    <cofactor evidence="8 10">
        <name>Zn(2+)</name>
        <dbReference type="ChEBI" id="CHEBI:29105"/>
    </cofactor>
    <text evidence="8 10">Binds 1 zinc ion per subunit.</text>
</comment>
<keyword evidence="8" id="KW-0671">Queuosine biosynthesis</keyword>
<dbReference type="Gene3D" id="3.30.479.10">
    <property type="entry name" value="6-pyruvoyl tetrahydropterin synthase/QueD"/>
    <property type="match status" value="2"/>
</dbReference>
<evidence type="ECO:0000256" key="1">
    <source>
        <dbReference type="ARBA" id="ARBA00005061"/>
    </source>
</evidence>
<dbReference type="EMBL" id="CP007032">
    <property type="protein sequence ID" value="AHF08180.1"/>
    <property type="molecule type" value="Genomic_DNA"/>
</dbReference>
<dbReference type="GO" id="GO:0008616">
    <property type="term" value="P:tRNA queuosine(34) biosynthetic process"/>
    <property type="evidence" value="ECO:0007669"/>
    <property type="project" value="UniProtKB-KW"/>
</dbReference>
<evidence type="ECO:0000256" key="3">
    <source>
        <dbReference type="ARBA" id="ARBA00018141"/>
    </source>
</evidence>
<dbReference type="STRING" id="871968.DESME_14940"/>
<dbReference type="HOGENOM" id="CLU_111016_6_3_9"/>
<accession>W0EBG6</accession>
<evidence type="ECO:0000256" key="5">
    <source>
        <dbReference type="ARBA" id="ARBA00022833"/>
    </source>
</evidence>
<comment type="pathway">
    <text evidence="1 8">Purine metabolism; 7-cyano-7-deazaguanine biosynthesis.</text>
</comment>
<dbReference type="InterPro" id="IPR007115">
    <property type="entry name" value="6-PTP_synth/QueD"/>
</dbReference>
<evidence type="ECO:0000256" key="10">
    <source>
        <dbReference type="PIRSR" id="PIRSR006113-2"/>
    </source>
</evidence>
<dbReference type="InterPro" id="IPR038418">
    <property type="entry name" value="6-PTP_synth/QueD_sf"/>
</dbReference>
<dbReference type="SUPFAM" id="SSF55620">
    <property type="entry name" value="Tetrahydrobiopterin biosynthesis enzymes-like"/>
    <property type="match status" value="1"/>
</dbReference>
<proteinExistence type="inferred from homology"/>
<dbReference type="NCBIfam" id="TIGR03367">
    <property type="entry name" value="queuosine_QueD"/>
    <property type="match status" value="1"/>
</dbReference>
<dbReference type="PIRSF" id="PIRSF006113">
    <property type="entry name" value="PTP_synth"/>
    <property type="match status" value="1"/>
</dbReference>
<keyword evidence="6 8" id="KW-0456">Lyase</keyword>
<evidence type="ECO:0000256" key="6">
    <source>
        <dbReference type="ARBA" id="ARBA00023239"/>
    </source>
</evidence>
<evidence type="ECO:0000256" key="7">
    <source>
        <dbReference type="ARBA" id="ARBA00048807"/>
    </source>
</evidence>
<feature type="active site" description="Charge relay system" evidence="9">
    <location>
        <position position="115"/>
    </location>
</feature>
<keyword evidence="4 8" id="KW-0479">Metal-binding</keyword>
<dbReference type="PANTHER" id="PTHR12589:SF7">
    <property type="entry name" value="6-PYRUVOYL TETRAHYDROBIOPTERIN SYNTHASE"/>
    <property type="match status" value="1"/>
</dbReference>
<dbReference type="eggNOG" id="COG0720">
    <property type="taxonomic scope" value="Bacteria"/>
</dbReference>
<evidence type="ECO:0000256" key="9">
    <source>
        <dbReference type="PIRSR" id="PIRSR006113-1"/>
    </source>
</evidence>
<organism evidence="11 12">
    <name type="scientific">Desulfitobacterium metallireducens DSM 15288</name>
    <dbReference type="NCBI Taxonomy" id="871968"/>
    <lineage>
        <taxon>Bacteria</taxon>
        <taxon>Bacillati</taxon>
        <taxon>Bacillota</taxon>
        <taxon>Clostridia</taxon>
        <taxon>Eubacteriales</taxon>
        <taxon>Desulfitobacteriaceae</taxon>
        <taxon>Desulfitobacterium</taxon>
    </lineage>
</organism>
<reference evidence="11 12" key="1">
    <citation type="submission" date="2013-12" db="EMBL/GenBank/DDBJ databases">
        <authorList>
            <consortium name="DOE Joint Genome Institute"/>
            <person name="Smidt H."/>
            <person name="Huntemann M."/>
            <person name="Han J."/>
            <person name="Chen A."/>
            <person name="Kyrpides N."/>
            <person name="Mavromatis K."/>
            <person name="Markowitz V."/>
            <person name="Palaniappan K."/>
            <person name="Ivanova N."/>
            <person name="Schaumberg A."/>
            <person name="Pati A."/>
            <person name="Liolios K."/>
            <person name="Nordberg H.P."/>
            <person name="Cantor M.N."/>
            <person name="Hua S.X."/>
            <person name="Woyke T."/>
        </authorList>
    </citation>
    <scope>NUCLEOTIDE SEQUENCE [LARGE SCALE GENOMIC DNA]</scope>
    <source>
        <strain evidence="12">DSM 15288</strain>
    </source>
</reference>
<keyword evidence="5 8" id="KW-0862">Zinc</keyword>
<feature type="binding site" evidence="10">
    <location>
        <position position="13"/>
    </location>
    <ligand>
        <name>Zn(2+)</name>
        <dbReference type="ChEBI" id="CHEBI:29105"/>
    </ligand>
</feature>
<evidence type="ECO:0000313" key="12">
    <source>
        <dbReference type="Proteomes" id="UP000010847"/>
    </source>
</evidence>
<feature type="active site" description="Charge relay system" evidence="9">
    <location>
        <position position="73"/>
    </location>
</feature>
<dbReference type="GO" id="GO:0070497">
    <property type="term" value="F:6-carboxytetrahydropterin synthase activity"/>
    <property type="evidence" value="ECO:0007669"/>
    <property type="project" value="UniProtKB-EC"/>
</dbReference>
<keyword evidence="12" id="KW-1185">Reference proteome</keyword>